<protein>
    <submittedName>
        <fullName evidence="1">38_t:CDS:1</fullName>
    </submittedName>
</protein>
<sequence>NKELTPLVNGIGSNKPIDKVVSQFEDIFFAESEYEFDHKEEENDLKTPGVGGRKFFDLIAENNKNTSNEIYTSTAPATTEIYGSIIKT</sequence>
<evidence type="ECO:0000313" key="2">
    <source>
        <dbReference type="Proteomes" id="UP000789739"/>
    </source>
</evidence>
<keyword evidence="2" id="KW-1185">Reference proteome</keyword>
<comment type="caution">
    <text evidence="1">The sequence shown here is derived from an EMBL/GenBank/DDBJ whole genome shotgun (WGS) entry which is preliminary data.</text>
</comment>
<reference evidence="1" key="1">
    <citation type="submission" date="2021-06" db="EMBL/GenBank/DDBJ databases">
        <authorList>
            <person name="Kallberg Y."/>
            <person name="Tangrot J."/>
            <person name="Rosling A."/>
        </authorList>
    </citation>
    <scope>NUCLEOTIDE SEQUENCE</scope>
    <source>
        <strain evidence="1">BR232B</strain>
    </source>
</reference>
<gene>
    <name evidence="1" type="ORF">PBRASI_LOCUS11341</name>
</gene>
<evidence type="ECO:0000313" key="1">
    <source>
        <dbReference type="EMBL" id="CAG8671747.1"/>
    </source>
</evidence>
<name>A0A9N9EHA5_9GLOM</name>
<feature type="non-terminal residue" evidence="1">
    <location>
        <position position="88"/>
    </location>
</feature>
<dbReference type="AlphaFoldDB" id="A0A9N9EHA5"/>
<feature type="non-terminal residue" evidence="1">
    <location>
        <position position="1"/>
    </location>
</feature>
<organism evidence="1 2">
    <name type="scientific">Paraglomus brasilianum</name>
    <dbReference type="NCBI Taxonomy" id="144538"/>
    <lineage>
        <taxon>Eukaryota</taxon>
        <taxon>Fungi</taxon>
        <taxon>Fungi incertae sedis</taxon>
        <taxon>Mucoromycota</taxon>
        <taxon>Glomeromycotina</taxon>
        <taxon>Glomeromycetes</taxon>
        <taxon>Paraglomerales</taxon>
        <taxon>Paraglomeraceae</taxon>
        <taxon>Paraglomus</taxon>
    </lineage>
</organism>
<accession>A0A9N9EHA5</accession>
<dbReference type="OrthoDB" id="2446538at2759"/>
<dbReference type="EMBL" id="CAJVPI010005092">
    <property type="protein sequence ID" value="CAG8671747.1"/>
    <property type="molecule type" value="Genomic_DNA"/>
</dbReference>
<proteinExistence type="predicted"/>
<dbReference type="Proteomes" id="UP000789739">
    <property type="component" value="Unassembled WGS sequence"/>
</dbReference>